<evidence type="ECO:0000313" key="2">
    <source>
        <dbReference type="EMBL" id="OUR99577.1"/>
    </source>
</evidence>
<sequence>MKLAKIALVAFTVLGSSAMAATSYDVCNKIQSINSSNGARCVSIISRGAYISDEAAGVCLVAANSSTSSALKCLQAAVDKSIQPSAAKVCKKVASINSNNVQSCMSAIGDATYSGGITKSCLTTANSSTSQAVKCLQTAKNSYIQDSAVKVCTKVASINTNNVVSCVSALKDKEFYNGVENICLSTANSSTSDAVKCLQNAGVNYYGGGQGNPDDGDVGNPGMTVTVSVKKIKRLEKALERALDNLEFGSLETAAKQLARAMKILQKIQN</sequence>
<dbReference type="Proteomes" id="UP000196531">
    <property type="component" value="Unassembled WGS sequence"/>
</dbReference>
<keyword evidence="1" id="KW-0732">Signal</keyword>
<evidence type="ECO:0008006" key="4">
    <source>
        <dbReference type="Google" id="ProtNLM"/>
    </source>
</evidence>
<feature type="signal peptide" evidence="1">
    <location>
        <begin position="1"/>
        <end position="20"/>
    </location>
</feature>
<dbReference type="AlphaFoldDB" id="A0A1Y5FI94"/>
<evidence type="ECO:0000313" key="3">
    <source>
        <dbReference type="Proteomes" id="UP000196531"/>
    </source>
</evidence>
<accession>A0A1Y5FI94</accession>
<organism evidence="2 3">
    <name type="scientific">Halobacteriovorax marinus</name>
    <dbReference type="NCBI Taxonomy" id="97084"/>
    <lineage>
        <taxon>Bacteria</taxon>
        <taxon>Pseudomonadati</taxon>
        <taxon>Bdellovibrionota</taxon>
        <taxon>Bacteriovoracia</taxon>
        <taxon>Bacteriovoracales</taxon>
        <taxon>Halobacteriovoraceae</taxon>
        <taxon>Halobacteriovorax</taxon>
    </lineage>
</organism>
<dbReference type="EMBL" id="MAAO01000002">
    <property type="protein sequence ID" value="OUR99577.1"/>
    <property type="molecule type" value="Genomic_DNA"/>
</dbReference>
<feature type="chain" id="PRO_5012328213" description="Secreted protein" evidence="1">
    <location>
        <begin position="21"/>
        <end position="270"/>
    </location>
</feature>
<name>A0A1Y5FI94_9BACT</name>
<protein>
    <recommendedName>
        <fullName evidence="4">Secreted protein</fullName>
    </recommendedName>
</protein>
<evidence type="ECO:0000256" key="1">
    <source>
        <dbReference type="SAM" id="SignalP"/>
    </source>
</evidence>
<comment type="caution">
    <text evidence="2">The sequence shown here is derived from an EMBL/GenBank/DDBJ whole genome shotgun (WGS) entry which is preliminary data.</text>
</comment>
<proteinExistence type="predicted"/>
<gene>
    <name evidence="2" type="ORF">A9Q84_00725</name>
</gene>
<reference evidence="3" key="1">
    <citation type="journal article" date="2017" name="Proc. Natl. Acad. Sci. U.S.A.">
        <title>Simulation of Deepwater Horizon oil plume reveals substrate specialization within a complex community of hydrocarbon-degraders.</title>
        <authorList>
            <person name="Hu P."/>
            <person name="Dubinsky E.A."/>
            <person name="Probst A.J."/>
            <person name="Wang J."/>
            <person name="Sieber C.M.K."/>
            <person name="Tom L.M."/>
            <person name="Gardinali P."/>
            <person name="Banfield J.F."/>
            <person name="Atlas R.M."/>
            <person name="Andersen G.L."/>
        </authorList>
    </citation>
    <scope>NUCLEOTIDE SEQUENCE [LARGE SCALE GENOMIC DNA]</scope>
</reference>